<dbReference type="EMBL" id="MQUQ01000026">
    <property type="protein sequence ID" value="OLZ44401.1"/>
    <property type="molecule type" value="Genomic_DNA"/>
</dbReference>
<evidence type="ECO:0000313" key="2">
    <source>
        <dbReference type="EMBL" id="OLZ44401.1"/>
    </source>
</evidence>
<dbReference type="RefSeq" id="WP_076167592.1">
    <property type="nucleotide sequence ID" value="NZ_JBEZVB010000037.1"/>
</dbReference>
<dbReference type="Proteomes" id="UP000187486">
    <property type="component" value="Unassembled WGS sequence"/>
</dbReference>
<accession>A0A1R0KFY6</accession>
<protein>
    <recommendedName>
        <fullName evidence="4">Phosphodiesterase</fullName>
    </recommendedName>
</protein>
<dbReference type="SUPFAM" id="SSF56634">
    <property type="entry name" value="Heme-dependent catalase-like"/>
    <property type="match status" value="1"/>
</dbReference>
<dbReference type="InterPro" id="IPR020835">
    <property type="entry name" value="Catalase_sf"/>
</dbReference>
<reference evidence="2 3" key="1">
    <citation type="submission" date="2016-01" db="EMBL/GenBank/DDBJ databases">
        <title>Amycolatopsis coloradensis genome sequencing and assembly.</title>
        <authorList>
            <person name="Mayilraj S."/>
        </authorList>
    </citation>
    <scope>NUCLEOTIDE SEQUENCE [LARGE SCALE GENOMIC DNA]</scope>
    <source>
        <strain evidence="2 3">DSM 44225</strain>
    </source>
</reference>
<gene>
    <name evidence="2" type="ORF">BS329_36825</name>
</gene>
<dbReference type="AlphaFoldDB" id="A0A1R0KFY6"/>
<dbReference type="OrthoDB" id="3368165at2"/>
<dbReference type="STRING" id="76021.BS329_36825"/>
<keyword evidence="3" id="KW-1185">Reference proteome</keyword>
<name>A0A1R0KFY6_9PSEU</name>
<feature type="compositionally biased region" description="Pro residues" evidence="1">
    <location>
        <begin position="228"/>
        <end position="239"/>
    </location>
</feature>
<evidence type="ECO:0000313" key="3">
    <source>
        <dbReference type="Proteomes" id="UP000187486"/>
    </source>
</evidence>
<sequence length="239" mass="25663">MNDVFVRRTVAAVIGVGAALRGARLFHPRGVVFAARFTVHGRDTHGVPLLDHPGEFAAIVRLSKAVSTPGGIADVLGLAVRIHNAGGEGVPVDLALATTGSRPGLRHILIPRRDFASVYTSLLPYQAGARHRVIGAVPVDPARRIPTYLAALPDTVATEPLTFRIMLADLTGPWQPVATLTLTRPEHGEDPTFDVTTHALEQLHPHGWLNSLRGPAYRASQRARGTLPPAPPTRRAPHR</sequence>
<feature type="region of interest" description="Disordered" evidence="1">
    <location>
        <begin position="219"/>
        <end position="239"/>
    </location>
</feature>
<evidence type="ECO:0000256" key="1">
    <source>
        <dbReference type="SAM" id="MobiDB-lite"/>
    </source>
</evidence>
<comment type="caution">
    <text evidence="2">The sequence shown here is derived from an EMBL/GenBank/DDBJ whole genome shotgun (WGS) entry which is preliminary data.</text>
</comment>
<dbReference type="GO" id="GO:0020037">
    <property type="term" value="F:heme binding"/>
    <property type="evidence" value="ECO:0007669"/>
    <property type="project" value="InterPro"/>
</dbReference>
<evidence type="ECO:0008006" key="4">
    <source>
        <dbReference type="Google" id="ProtNLM"/>
    </source>
</evidence>
<proteinExistence type="predicted"/>
<organism evidence="2 3">
    <name type="scientific">Amycolatopsis coloradensis</name>
    <dbReference type="NCBI Taxonomy" id="76021"/>
    <lineage>
        <taxon>Bacteria</taxon>
        <taxon>Bacillati</taxon>
        <taxon>Actinomycetota</taxon>
        <taxon>Actinomycetes</taxon>
        <taxon>Pseudonocardiales</taxon>
        <taxon>Pseudonocardiaceae</taxon>
        <taxon>Amycolatopsis</taxon>
    </lineage>
</organism>